<gene>
    <name evidence="1" type="ORF">ETSY2_04395</name>
</gene>
<dbReference type="InterPro" id="IPR017850">
    <property type="entry name" value="Alkaline_phosphatase_core_sf"/>
</dbReference>
<comment type="caution">
    <text evidence="1">The sequence shown here is derived from an EMBL/GenBank/DDBJ whole genome shotgun (WGS) entry which is preliminary data.</text>
</comment>
<keyword evidence="2" id="KW-1185">Reference proteome</keyword>
<dbReference type="PANTHER" id="PTHR10151:SF120">
    <property type="entry name" value="BIS(5'-ADENOSYL)-TRIPHOSPHATASE"/>
    <property type="match status" value="1"/>
</dbReference>
<dbReference type="GO" id="GO:0016787">
    <property type="term" value="F:hydrolase activity"/>
    <property type="evidence" value="ECO:0007669"/>
    <property type="project" value="UniProtKB-ARBA"/>
</dbReference>
<dbReference type="Proteomes" id="UP000019140">
    <property type="component" value="Unassembled WGS sequence"/>
</dbReference>
<dbReference type="Pfam" id="PF01663">
    <property type="entry name" value="Phosphodiest"/>
    <property type="match status" value="1"/>
</dbReference>
<dbReference type="EMBL" id="AZHX01000177">
    <property type="protein sequence ID" value="ETX08605.1"/>
    <property type="molecule type" value="Genomic_DNA"/>
</dbReference>
<accession>W4MEJ2</accession>
<dbReference type="SUPFAM" id="SSF53649">
    <property type="entry name" value="Alkaline phosphatase-like"/>
    <property type="match status" value="1"/>
</dbReference>
<dbReference type="InterPro" id="IPR002591">
    <property type="entry name" value="Phosphodiest/P_Trfase"/>
</dbReference>
<reference evidence="1 2" key="1">
    <citation type="journal article" date="2014" name="Nature">
        <title>An environmental bacterial taxon with a large and distinct metabolic repertoire.</title>
        <authorList>
            <person name="Wilson M.C."/>
            <person name="Mori T."/>
            <person name="Ruckert C."/>
            <person name="Uria A.R."/>
            <person name="Helf M.J."/>
            <person name="Takada K."/>
            <person name="Gernert C."/>
            <person name="Steffens U.A."/>
            <person name="Heycke N."/>
            <person name="Schmitt S."/>
            <person name="Rinke C."/>
            <person name="Helfrich E.J."/>
            <person name="Brachmann A.O."/>
            <person name="Gurgui C."/>
            <person name="Wakimoto T."/>
            <person name="Kracht M."/>
            <person name="Crusemann M."/>
            <person name="Hentschel U."/>
            <person name="Abe I."/>
            <person name="Matsunaga S."/>
            <person name="Kalinowski J."/>
            <person name="Takeyama H."/>
            <person name="Piel J."/>
        </authorList>
    </citation>
    <scope>NUCLEOTIDE SEQUENCE [LARGE SCALE GENOMIC DNA]</scope>
    <source>
        <strain evidence="2">TSY2</strain>
    </source>
</reference>
<evidence type="ECO:0000313" key="1">
    <source>
        <dbReference type="EMBL" id="ETX08605.1"/>
    </source>
</evidence>
<evidence type="ECO:0008006" key="3">
    <source>
        <dbReference type="Google" id="ProtNLM"/>
    </source>
</evidence>
<protein>
    <recommendedName>
        <fullName evidence="3">Nucleotide pyrophosphatase</fullName>
    </recommendedName>
</protein>
<dbReference type="AlphaFoldDB" id="W4MEJ2"/>
<sequence length="491" mass="52824">MVQNHFVIVGLDGLRADMVSSETTPNFLRLAQQGVHFSQHHSVFPTATRVNIASLVTGAYSGTHGIVNNAIFEPAISPETWVDLGKYDVVEAADAHYRGQLLCTPSIGEILAGHGDTMMAISSGTTGSNRLMHHKVKTLGGIGFSAHGIPACYPTDEAEAVVAKFGPAPAMAMPDSARAEYVTDIFLHHLFPRHQPRVTILWFSDPDKTYHALGIGSPESLQAIRAVDTQLGRILDWSQEPGQAGRINVLALSDHGHVTVRDKVAVHEVLSADVTPAGRGHYTDRVAVVPSLTGEIHVHNHDPKLVSRIAQWLMSQPWCGSVFTQGQNEVEGIVPGTLARSLVGNDHARSGDIVYIMRTDDERNAHGLPGSCYDDSGLPLGGSTHGGLSPYELQNVFAAAGPDFRAGHTNSLPSGTIDVMPTLLHLIGYLIPPSVDGRVLHEALSQSADRPEAMAEPAAYGVATPDSGYYQYLETTRVDNTVYLERAWVEA</sequence>
<proteinExistence type="predicted"/>
<dbReference type="HOGENOM" id="CLU_039509_0_0_7"/>
<evidence type="ECO:0000313" key="2">
    <source>
        <dbReference type="Proteomes" id="UP000019140"/>
    </source>
</evidence>
<dbReference type="PANTHER" id="PTHR10151">
    <property type="entry name" value="ECTONUCLEOTIDE PYROPHOSPHATASE/PHOSPHODIESTERASE"/>
    <property type="match status" value="1"/>
</dbReference>
<organism evidence="1 2">
    <name type="scientific">Candidatus Entotheonella gemina</name>
    <dbReference type="NCBI Taxonomy" id="1429439"/>
    <lineage>
        <taxon>Bacteria</taxon>
        <taxon>Pseudomonadati</taxon>
        <taxon>Nitrospinota/Tectimicrobiota group</taxon>
        <taxon>Candidatus Tectimicrobiota</taxon>
        <taxon>Candidatus Entotheonellia</taxon>
        <taxon>Candidatus Entotheonellales</taxon>
        <taxon>Candidatus Entotheonellaceae</taxon>
        <taxon>Candidatus Entotheonella</taxon>
    </lineage>
</organism>
<dbReference type="Gene3D" id="3.40.720.10">
    <property type="entry name" value="Alkaline Phosphatase, subunit A"/>
    <property type="match status" value="2"/>
</dbReference>
<name>W4MEJ2_9BACT</name>